<dbReference type="PANTHER" id="PTHR22576">
    <property type="entry name" value="MUCOSA ASSOCIATED LYMPHOID TISSUE LYMPHOMA TRANSLOCATION PROTEIN 1/PARACASPASE"/>
    <property type="match status" value="1"/>
</dbReference>
<dbReference type="Proteomes" id="UP000681722">
    <property type="component" value="Unassembled WGS sequence"/>
</dbReference>
<dbReference type="GO" id="GO:0006508">
    <property type="term" value="P:proteolysis"/>
    <property type="evidence" value="ECO:0007669"/>
    <property type="project" value="InterPro"/>
</dbReference>
<dbReference type="InterPro" id="IPR011600">
    <property type="entry name" value="Pept_C14_caspase"/>
</dbReference>
<evidence type="ECO:0000313" key="6">
    <source>
        <dbReference type="EMBL" id="CAF3532722.1"/>
    </source>
</evidence>
<reference evidence="5" key="1">
    <citation type="submission" date="2021-02" db="EMBL/GenBank/DDBJ databases">
        <authorList>
            <person name="Nowell W R."/>
        </authorList>
    </citation>
    <scope>NUCLEOTIDE SEQUENCE</scope>
</reference>
<dbReference type="Gene3D" id="3.40.50.1460">
    <property type="match status" value="1"/>
</dbReference>
<gene>
    <name evidence="5" type="ORF">GPM918_LOCUS937</name>
    <name evidence="6" type="ORF">SRO942_LOCUS937</name>
</gene>
<dbReference type="EMBL" id="CAJNOQ010000080">
    <property type="protein sequence ID" value="CAF0752832.1"/>
    <property type="molecule type" value="Genomic_DNA"/>
</dbReference>
<dbReference type="PROSITE" id="PS50207">
    <property type="entry name" value="CASPASE_P10"/>
    <property type="match status" value="1"/>
</dbReference>
<accession>A0A813PS94</accession>
<dbReference type="EMBL" id="CAJOBC010000080">
    <property type="protein sequence ID" value="CAF3532722.1"/>
    <property type="molecule type" value="Genomic_DNA"/>
</dbReference>
<comment type="similarity">
    <text evidence="1 2">Belongs to the peptidase C14A family.</text>
</comment>
<keyword evidence="7" id="KW-1185">Reference proteome</keyword>
<dbReference type="GO" id="GO:0004197">
    <property type="term" value="F:cysteine-type endopeptidase activity"/>
    <property type="evidence" value="ECO:0007669"/>
    <property type="project" value="InterPro"/>
</dbReference>
<evidence type="ECO:0000259" key="4">
    <source>
        <dbReference type="PROSITE" id="PS50208"/>
    </source>
</evidence>
<dbReference type="OrthoDB" id="6114029at2759"/>
<feature type="domain" description="Caspase family p20" evidence="4">
    <location>
        <begin position="338"/>
        <end position="464"/>
    </location>
</feature>
<dbReference type="SUPFAM" id="SSF52129">
    <property type="entry name" value="Caspase-like"/>
    <property type="match status" value="1"/>
</dbReference>
<dbReference type="PRINTS" id="PR00376">
    <property type="entry name" value="IL1BCENZYME"/>
</dbReference>
<dbReference type="InterPro" id="IPR002138">
    <property type="entry name" value="Pept_C14_p10"/>
</dbReference>
<proteinExistence type="inferred from homology"/>
<comment type="caution">
    <text evidence="5">The sequence shown here is derived from an EMBL/GenBank/DDBJ whole genome shotgun (WGS) entry which is preliminary data.</text>
</comment>
<evidence type="ECO:0000313" key="5">
    <source>
        <dbReference type="EMBL" id="CAF0752832.1"/>
    </source>
</evidence>
<dbReference type="PANTHER" id="PTHR22576:SF41">
    <property type="entry name" value="CASPASE 14, APOPTOSIS-RELATED CYSTEINE PEPTIDASE"/>
    <property type="match status" value="1"/>
</dbReference>
<dbReference type="InterPro" id="IPR015917">
    <property type="entry name" value="Pept_C14A"/>
</dbReference>
<name>A0A813PS94_9BILA</name>
<evidence type="ECO:0000313" key="7">
    <source>
        <dbReference type="Proteomes" id="UP000663829"/>
    </source>
</evidence>
<sequence>MLLKPNLENLQKAAHAISKRALENGFDPHYMSPFARSARRSLGINITGGKPDDVTVLLAVVVITVKMTQSQPSTSISEAFIEDCRLTLGQWDAGNIETLGLLFKDQSSCPQLYNNDALRKEFQSLLDFDLNKHNDTPMMRITLSVMIRFKHVHLCADDFYRQIYLRSSTPPSSNTRLFSIQQELSDAYCFLLAQVDNELTDPMLRNLQFYYAIQQPSIDSLLTLYNVLSRQNCPYTLEHFFNDFGNCYYVTKSLIKIYQLVENFKIFIKKYNKFLEMYQNDKLGITETNDRETLISTTAAQDNHEKLKNNIPKIQPVPNPVPVQNNLSLQQSQTIIPKQGLCVIINIVNFSSNVYETTKRAGSEKDVALVDSIFNAMNFTILICEKDFTKDDLDKAMHQIKTSEKYKRYDCLVLFIMSHGLLHTVFTADAQTVYVRDLIMDFNDSSKTSIWNGKTRFFFIQACRSVPQNNKTSNMSYNITDKHLSPNMLVAFSCSEEESSKRNPNIGSIYIHILCIMFYMYSKIKPVDKILELTAEYLKRANEKLVELYPGEKAHRLDQHPKYVSSLRDSVYFSERCLVRRIQYLTDFNYASLKIPLALWTEVDHYVKTKLIYDTKPNHHSDYCTECRSHKG</sequence>
<dbReference type="PROSITE" id="PS50208">
    <property type="entry name" value="CASPASE_P20"/>
    <property type="match status" value="1"/>
</dbReference>
<feature type="domain" description="Caspase family p10" evidence="3">
    <location>
        <begin position="478"/>
        <end position="575"/>
    </location>
</feature>
<dbReference type="Proteomes" id="UP000663829">
    <property type="component" value="Unassembled WGS sequence"/>
</dbReference>
<dbReference type="InterPro" id="IPR029030">
    <property type="entry name" value="Caspase-like_dom_sf"/>
</dbReference>
<dbReference type="InterPro" id="IPR052039">
    <property type="entry name" value="Caspase-related_regulators"/>
</dbReference>
<protein>
    <submittedName>
        <fullName evidence="5">Uncharacterized protein</fullName>
    </submittedName>
</protein>
<dbReference type="AlphaFoldDB" id="A0A813PS94"/>
<evidence type="ECO:0000259" key="3">
    <source>
        <dbReference type="PROSITE" id="PS50207"/>
    </source>
</evidence>
<organism evidence="5 7">
    <name type="scientific">Didymodactylos carnosus</name>
    <dbReference type="NCBI Taxonomy" id="1234261"/>
    <lineage>
        <taxon>Eukaryota</taxon>
        <taxon>Metazoa</taxon>
        <taxon>Spiralia</taxon>
        <taxon>Gnathifera</taxon>
        <taxon>Rotifera</taxon>
        <taxon>Eurotatoria</taxon>
        <taxon>Bdelloidea</taxon>
        <taxon>Philodinida</taxon>
        <taxon>Philodinidae</taxon>
        <taxon>Didymodactylos</taxon>
    </lineage>
</organism>
<dbReference type="SMART" id="SM00115">
    <property type="entry name" value="CASc"/>
    <property type="match status" value="1"/>
</dbReference>
<evidence type="ECO:0000256" key="2">
    <source>
        <dbReference type="RuleBase" id="RU003971"/>
    </source>
</evidence>
<dbReference type="InterPro" id="IPR001309">
    <property type="entry name" value="Pept_C14_p20"/>
</dbReference>
<dbReference type="Pfam" id="PF00656">
    <property type="entry name" value="Peptidase_C14"/>
    <property type="match status" value="1"/>
</dbReference>
<evidence type="ECO:0000256" key="1">
    <source>
        <dbReference type="ARBA" id="ARBA00010134"/>
    </source>
</evidence>